<sequence length="118" mass="13006">MCSEHRVAGAARSLRVYITGDTLYRPWLREVTDRFGPLDAMVIHLGGTRALGLLVTMDAEQGISLVDLLEPAVTVPVHYDDYTVFRSPLSDFVARWQAVDPPGELRLVERGATVSLAP</sequence>
<accession>A0AC61U2V1</accession>
<name>A0AC61U2V1_9MICO</name>
<protein>
    <submittedName>
        <fullName evidence="1">Uncharacterized protein</fullName>
    </submittedName>
</protein>
<dbReference type="Proteomes" id="UP001059663">
    <property type="component" value="Chromosome"/>
</dbReference>
<dbReference type="EMBL" id="CP087977">
    <property type="protein sequence ID" value="UUZ44339.1"/>
    <property type="molecule type" value="Genomic_DNA"/>
</dbReference>
<evidence type="ECO:0000313" key="1">
    <source>
        <dbReference type="EMBL" id="UUZ44339.1"/>
    </source>
</evidence>
<proteinExistence type="predicted"/>
<reference evidence="1" key="1">
    <citation type="submission" date="2021-11" db="EMBL/GenBank/DDBJ databases">
        <title>Study of the species diversity of bacterial strains isolated from a unique natural object - Shulgan-Tash cave (Bashkiria).</title>
        <authorList>
            <person name="Sazanova A.L."/>
            <person name="Chirak E.R."/>
            <person name="Safronova V.I."/>
        </authorList>
    </citation>
    <scope>NUCLEOTIDE SEQUENCE</scope>
    <source>
        <strain evidence="1">P1</strain>
    </source>
</reference>
<gene>
    <name evidence="1" type="ORF">LP422_18070</name>
</gene>
<evidence type="ECO:0000313" key="2">
    <source>
        <dbReference type="Proteomes" id="UP001059663"/>
    </source>
</evidence>
<organism evidence="1 2">
    <name type="scientific">Janibacter limosus</name>
    <dbReference type="NCBI Taxonomy" id="53458"/>
    <lineage>
        <taxon>Bacteria</taxon>
        <taxon>Bacillati</taxon>
        <taxon>Actinomycetota</taxon>
        <taxon>Actinomycetes</taxon>
        <taxon>Micrococcales</taxon>
        <taxon>Intrasporangiaceae</taxon>
        <taxon>Janibacter</taxon>
    </lineage>
</organism>